<dbReference type="EMBL" id="CADEAL010000159">
    <property type="protein sequence ID" value="CAB1415522.1"/>
    <property type="molecule type" value="Genomic_DNA"/>
</dbReference>
<gene>
    <name evidence="2" type="ORF">PLEPLA_LOCUS3238</name>
</gene>
<comment type="caution">
    <text evidence="2">The sequence shown here is derived from an EMBL/GenBank/DDBJ whole genome shotgun (WGS) entry which is preliminary data.</text>
</comment>
<dbReference type="Proteomes" id="UP001153269">
    <property type="component" value="Unassembled WGS sequence"/>
</dbReference>
<protein>
    <submittedName>
        <fullName evidence="2">Uncharacterized protein</fullName>
    </submittedName>
</protein>
<evidence type="ECO:0000313" key="3">
    <source>
        <dbReference type="Proteomes" id="UP001153269"/>
    </source>
</evidence>
<feature type="region of interest" description="Disordered" evidence="1">
    <location>
        <begin position="1"/>
        <end position="25"/>
    </location>
</feature>
<sequence length="146" mass="15949">MLTEGVASALPQKKSPSHEHGLSPVLSAASVKPPFTRPALALFGRDRWLSVRGSPAASRAQRVAAWLRKRSELQRGGSLRCAVTRMYRRCYGGFRDPSLYVVRAPFAASDRDLIPSERSVLEGSPNGHNSAPWTATYGFLPLIGLF</sequence>
<dbReference type="AlphaFoldDB" id="A0A9N7TM63"/>
<name>A0A9N7TM63_PLEPL</name>
<proteinExistence type="predicted"/>
<keyword evidence="3" id="KW-1185">Reference proteome</keyword>
<evidence type="ECO:0000313" key="2">
    <source>
        <dbReference type="EMBL" id="CAB1415522.1"/>
    </source>
</evidence>
<reference evidence="2" key="1">
    <citation type="submission" date="2020-03" db="EMBL/GenBank/DDBJ databases">
        <authorList>
            <person name="Weist P."/>
        </authorList>
    </citation>
    <scope>NUCLEOTIDE SEQUENCE</scope>
</reference>
<accession>A0A9N7TM63</accession>
<evidence type="ECO:0000256" key="1">
    <source>
        <dbReference type="SAM" id="MobiDB-lite"/>
    </source>
</evidence>
<organism evidence="2 3">
    <name type="scientific">Pleuronectes platessa</name>
    <name type="common">European plaice</name>
    <dbReference type="NCBI Taxonomy" id="8262"/>
    <lineage>
        <taxon>Eukaryota</taxon>
        <taxon>Metazoa</taxon>
        <taxon>Chordata</taxon>
        <taxon>Craniata</taxon>
        <taxon>Vertebrata</taxon>
        <taxon>Euteleostomi</taxon>
        <taxon>Actinopterygii</taxon>
        <taxon>Neopterygii</taxon>
        <taxon>Teleostei</taxon>
        <taxon>Neoteleostei</taxon>
        <taxon>Acanthomorphata</taxon>
        <taxon>Carangaria</taxon>
        <taxon>Pleuronectiformes</taxon>
        <taxon>Pleuronectoidei</taxon>
        <taxon>Pleuronectidae</taxon>
        <taxon>Pleuronectes</taxon>
    </lineage>
</organism>